<proteinExistence type="predicted"/>
<evidence type="ECO:0000313" key="1">
    <source>
        <dbReference type="EMBL" id="KAI3684988.1"/>
    </source>
</evidence>
<evidence type="ECO:0000313" key="2">
    <source>
        <dbReference type="Proteomes" id="UP001055879"/>
    </source>
</evidence>
<accession>A0ACB8YHV1</accession>
<gene>
    <name evidence="1" type="ORF">L6452_34218</name>
</gene>
<keyword evidence="2" id="KW-1185">Reference proteome</keyword>
<reference evidence="1 2" key="2">
    <citation type="journal article" date="2022" name="Mol. Ecol. Resour.">
        <title>The genomes of chicory, endive, great burdock and yacon provide insights into Asteraceae paleo-polyploidization history and plant inulin production.</title>
        <authorList>
            <person name="Fan W."/>
            <person name="Wang S."/>
            <person name="Wang H."/>
            <person name="Wang A."/>
            <person name="Jiang F."/>
            <person name="Liu H."/>
            <person name="Zhao H."/>
            <person name="Xu D."/>
            <person name="Zhang Y."/>
        </authorList>
    </citation>
    <scope>NUCLEOTIDE SEQUENCE [LARGE SCALE GENOMIC DNA]</scope>
    <source>
        <strain evidence="2">cv. Niubang</strain>
    </source>
</reference>
<comment type="caution">
    <text evidence="1">The sequence shown here is derived from an EMBL/GenBank/DDBJ whole genome shotgun (WGS) entry which is preliminary data.</text>
</comment>
<sequence length="115" mass="13465">MEIDMVTAPRDERENESRKDTNHVRLENIKLMDDKIARIMVKKWETERLLESFLARHPNDECFANFIYILHDIYKYDIWYGSSGTEDFGGPSNNNNVSEGEDTSRALVLSQVHEN</sequence>
<name>A0ACB8YHV1_ARCLA</name>
<reference evidence="2" key="1">
    <citation type="journal article" date="2022" name="Mol. Ecol. Resour.">
        <title>The genomes of chicory, endive, great burdock and yacon provide insights into Asteraceae palaeo-polyploidization history and plant inulin production.</title>
        <authorList>
            <person name="Fan W."/>
            <person name="Wang S."/>
            <person name="Wang H."/>
            <person name="Wang A."/>
            <person name="Jiang F."/>
            <person name="Liu H."/>
            <person name="Zhao H."/>
            <person name="Xu D."/>
            <person name="Zhang Y."/>
        </authorList>
    </citation>
    <scope>NUCLEOTIDE SEQUENCE [LARGE SCALE GENOMIC DNA]</scope>
    <source>
        <strain evidence="2">cv. Niubang</strain>
    </source>
</reference>
<dbReference type="EMBL" id="CM042058">
    <property type="protein sequence ID" value="KAI3684988.1"/>
    <property type="molecule type" value="Genomic_DNA"/>
</dbReference>
<dbReference type="Proteomes" id="UP001055879">
    <property type="component" value="Linkage Group LG12"/>
</dbReference>
<protein>
    <submittedName>
        <fullName evidence="1">Uncharacterized protein</fullName>
    </submittedName>
</protein>
<organism evidence="1 2">
    <name type="scientific">Arctium lappa</name>
    <name type="common">Greater burdock</name>
    <name type="synonym">Lappa major</name>
    <dbReference type="NCBI Taxonomy" id="4217"/>
    <lineage>
        <taxon>Eukaryota</taxon>
        <taxon>Viridiplantae</taxon>
        <taxon>Streptophyta</taxon>
        <taxon>Embryophyta</taxon>
        <taxon>Tracheophyta</taxon>
        <taxon>Spermatophyta</taxon>
        <taxon>Magnoliopsida</taxon>
        <taxon>eudicotyledons</taxon>
        <taxon>Gunneridae</taxon>
        <taxon>Pentapetalae</taxon>
        <taxon>asterids</taxon>
        <taxon>campanulids</taxon>
        <taxon>Asterales</taxon>
        <taxon>Asteraceae</taxon>
        <taxon>Carduoideae</taxon>
        <taxon>Cardueae</taxon>
        <taxon>Arctiinae</taxon>
        <taxon>Arctium</taxon>
    </lineage>
</organism>